<evidence type="ECO:0000259" key="8">
    <source>
        <dbReference type="Pfam" id="PF02729"/>
    </source>
</evidence>
<dbReference type="PANTHER" id="PTHR45753">
    <property type="entry name" value="ORNITHINE CARBAMOYLTRANSFERASE, MITOCHONDRIAL"/>
    <property type="match status" value="1"/>
</dbReference>
<comment type="pathway">
    <text evidence="1">Amino-acid biosynthesis; L-arginine biosynthesis; L-arginine from L-ornithine and carbamoyl phosphate: step 1/3.</text>
</comment>
<dbReference type="RefSeq" id="WP_248159983.1">
    <property type="nucleotide sequence ID" value="NZ_JAKZAJ010000005.1"/>
</dbReference>
<feature type="binding site" evidence="6">
    <location>
        <position position="287"/>
    </location>
    <ligand>
        <name>carbamoyl phosphate</name>
        <dbReference type="ChEBI" id="CHEBI:58228"/>
    </ligand>
</feature>
<dbReference type="PRINTS" id="PR00100">
    <property type="entry name" value="AOTCASE"/>
</dbReference>
<dbReference type="InterPro" id="IPR024904">
    <property type="entry name" value="OTCase_ArgI"/>
</dbReference>
<dbReference type="HAMAP" id="MF_01109">
    <property type="entry name" value="OTCase"/>
    <property type="match status" value="1"/>
</dbReference>
<proteinExistence type="inferred from homology"/>
<protein>
    <recommendedName>
        <fullName evidence="3 6">Ornithine carbamoyltransferase</fullName>
        <shortName evidence="6">OTCase</shortName>
        <ecNumber evidence="3 6">2.1.3.3</ecNumber>
    </recommendedName>
</protein>
<evidence type="ECO:0000256" key="1">
    <source>
        <dbReference type="ARBA" id="ARBA00004975"/>
    </source>
</evidence>
<feature type="binding site" evidence="6">
    <location>
        <begin position="131"/>
        <end position="134"/>
    </location>
    <ligand>
        <name>carbamoyl phosphate</name>
        <dbReference type="ChEBI" id="CHEBI:58228"/>
    </ligand>
</feature>
<feature type="binding site" evidence="6">
    <location>
        <begin position="259"/>
        <end position="260"/>
    </location>
    <ligand>
        <name>carbamoyl phosphate</name>
        <dbReference type="ChEBI" id="CHEBI:58228"/>
    </ligand>
</feature>
<dbReference type="InterPro" id="IPR002292">
    <property type="entry name" value="Orn/put_carbamltrans"/>
</dbReference>
<dbReference type="NCBIfam" id="NF001986">
    <property type="entry name" value="PRK00779.1"/>
    <property type="match status" value="1"/>
</dbReference>
<dbReference type="EC" id="2.1.3.3" evidence="3 6"/>
<keyword evidence="10" id="KW-1185">Reference proteome</keyword>
<accession>A0ABW0RM69</accession>
<keyword evidence="4 6" id="KW-0808">Transferase</keyword>
<sequence>MAARHFLTLNDLTTGELEDLLDHATKLRNEWRQGKVRDTLKNRVLAMIFEKSSTRTRVSFEAGMTQLGGSAMFLSPRDTQLGRGEPIEDSAIVISSMVDAVMIRTFAHKTVESFAAASRVPVINALTDDFHPCQLLADMQTYREHRGSIRGGTVAWIGDGNNMCHSYINAASQFDFHLNVACPEGYEPDARILDAHKDRVTVVRDPADAARDADLLVTDVWASMGQEDEQKAREHAFRSYQINPELMNLASRDALFMHCLPAHRGEEISVDMMEHPGSVVWDEAENRLHAQKALLEFLILNRLD</sequence>
<dbReference type="Pfam" id="PF02729">
    <property type="entry name" value="OTCace_N"/>
    <property type="match status" value="1"/>
</dbReference>
<dbReference type="PROSITE" id="PS00097">
    <property type="entry name" value="CARBAMOYLTRANSFERASE"/>
    <property type="match status" value="1"/>
</dbReference>
<comment type="catalytic activity">
    <reaction evidence="5 6">
        <text>carbamoyl phosphate + L-ornithine = L-citrulline + phosphate + H(+)</text>
        <dbReference type="Rhea" id="RHEA:19513"/>
        <dbReference type="ChEBI" id="CHEBI:15378"/>
        <dbReference type="ChEBI" id="CHEBI:43474"/>
        <dbReference type="ChEBI" id="CHEBI:46911"/>
        <dbReference type="ChEBI" id="CHEBI:57743"/>
        <dbReference type="ChEBI" id="CHEBI:58228"/>
        <dbReference type="EC" id="2.1.3.3"/>
    </reaction>
</comment>
<dbReference type="InterPro" id="IPR006131">
    <property type="entry name" value="Asp_carbamoyltransf_Asp/Orn-bd"/>
</dbReference>
<evidence type="ECO:0000256" key="2">
    <source>
        <dbReference type="ARBA" id="ARBA00007805"/>
    </source>
</evidence>
<feature type="domain" description="Aspartate/ornithine carbamoyltransferase carbamoyl-P binding" evidence="8">
    <location>
        <begin position="4"/>
        <end position="144"/>
    </location>
</feature>
<comment type="caution">
    <text evidence="9">The sequence shown here is derived from an EMBL/GenBank/DDBJ whole genome shotgun (WGS) entry which is preliminary data.</text>
</comment>
<feature type="binding site" evidence="6">
    <location>
        <position position="104"/>
    </location>
    <ligand>
        <name>carbamoyl phosphate</name>
        <dbReference type="ChEBI" id="CHEBI:58228"/>
    </ligand>
</feature>
<feature type="binding site" evidence="6">
    <location>
        <begin position="223"/>
        <end position="224"/>
    </location>
    <ligand>
        <name>L-ornithine</name>
        <dbReference type="ChEBI" id="CHEBI:46911"/>
    </ligand>
</feature>
<name>A0ABW0RM69_9GAMM</name>
<dbReference type="Pfam" id="PF00185">
    <property type="entry name" value="OTCace"/>
    <property type="match status" value="1"/>
</dbReference>
<comment type="similarity">
    <text evidence="2 6">Belongs to the aspartate/ornithine carbamoyltransferase superfamily. OTCase family.</text>
</comment>
<dbReference type="InterPro" id="IPR036901">
    <property type="entry name" value="Asp/Orn_carbamoylTrfase_sf"/>
</dbReference>
<gene>
    <name evidence="9" type="primary">argF</name>
    <name evidence="9" type="ORF">ACFPQA_12505</name>
</gene>
<dbReference type="PANTHER" id="PTHR45753:SF3">
    <property type="entry name" value="ORNITHINE TRANSCARBAMYLASE, MITOCHONDRIAL"/>
    <property type="match status" value="1"/>
</dbReference>
<evidence type="ECO:0000256" key="3">
    <source>
        <dbReference type="ARBA" id="ARBA00013007"/>
    </source>
</evidence>
<dbReference type="NCBIfam" id="TIGR00658">
    <property type="entry name" value="orni_carb_tr"/>
    <property type="match status" value="1"/>
</dbReference>
<reference evidence="10" key="1">
    <citation type="journal article" date="2019" name="Int. J. Syst. Evol. Microbiol.">
        <title>The Global Catalogue of Microorganisms (GCM) 10K type strain sequencing project: providing services to taxonomists for standard genome sequencing and annotation.</title>
        <authorList>
            <consortium name="The Broad Institute Genomics Platform"/>
            <consortium name="The Broad Institute Genome Sequencing Center for Infectious Disease"/>
            <person name="Wu L."/>
            <person name="Ma J."/>
        </authorList>
    </citation>
    <scope>NUCLEOTIDE SEQUENCE [LARGE SCALE GENOMIC DNA]</scope>
    <source>
        <strain evidence="10">CGMCC 4.1799</strain>
    </source>
</reference>
<evidence type="ECO:0000313" key="9">
    <source>
        <dbReference type="EMBL" id="MFC5545879.1"/>
    </source>
</evidence>
<feature type="binding site" evidence="6">
    <location>
        <position position="80"/>
    </location>
    <ligand>
        <name>carbamoyl phosphate</name>
        <dbReference type="ChEBI" id="CHEBI:58228"/>
    </ligand>
</feature>
<keyword evidence="6" id="KW-0963">Cytoplasm</keyword>
<feature type="binding site" evidence="6">
    <location>
        <position position="162"/>
    </location>
    <ligand>
        <name>L-ornithine</name>
        <dbReference type="ChEBI" id="CHEBI:46911"/>
    </ligand>
</feature>
<evidence type="ECO:0000256" key="6">
    <source>
        <dbReference type="HAMAP-Rule" id="MF_01109"/>
    </source>
</evidence>
<dbReference type="SUPFAM" id="SSF53671">
    <property type="entry name" value="Aspartate/ornithine carbamoyltransferase"/>
    <property type="match status" value="1"/>
</dbReference>
<feature type="binding site" evidence="6">
    <location>
        <begin position="53"/>
        <end position="56"/>
    </location>
    <ligand>
        <name>carbamoyl phosphate</name>
        <dbReference type="ChEBI" id="CHEBI:58228"/>
    </ligand>
</feature>
<evidence type="ECO:0000256" key="4">
    <source>
        <dbReference type="ARBA" id="ARBA00022679"/>
    </source>
</evidence>
<comment type="subcellular location">
    <subcellularLocation>
        <location evidence="6">Cytoplasm</location>
    </subcellularLocation>
</comment>
<feature type="binding site" evidence="6">
    <location>
        <position position="219"/>
    </location>
    <ligand>
        <name>L-ornithine</name>
        <dbReference type="ChEBI" id="CHEBI:46911"/>
    </ligand>
</feature>
<dbReference type="Gene3D" id="3.40.50.1370">
    <property type="entry name" value="Aspartate/ornithine carbamoyltransferase"/>
    <property type="match status" value="2"/>
</dbReference>
<dbReference type="InterPro" id="IPR006130">
    <property type="entry name" value="Asp/Orn_carbamoylTrfase"/>
</dbReference>
<evidence type="ECO:0000259" key="7">
    <source>
        <dbReference type="Pfam" id="PF00185"/>
    </source>
</evidence>
<feature type="domain" description="Aspartate/ornithine carbamoyltransferase Asp/Orn-binding" evidence="7">
    <location>
        <begin position="151"/>
        <end position="297"/>
    </location>
</feature>
<dbReference type="GO" id="GO:0004585">
    <property type="term" value="F:ornithine carbamoyltransferase activity"/>
    <property type="evidence" value="ECO:0007669"/>
    <property type="project" value="UniProtKB-EC"/>
</dbReference>
<dbReference type="EMBL" id="JBHSNL010000004">
    <property type="protein sequence ID" value="MFC5545879.1"/>
    <property type="molecule type" value="Genomic_DNA"/>
</dbReference>
<dbReference type="InterPro" id="IPR006132">
    <property type="entry name" value="Asp/Orn_carbamoyltranf_P-bd"/>
</dbReference>
<organism evidence="9 10">
    <name type="scientific">Marinobacter koreensis</name>
    <dbReference type="NCBI Taxonomy" id="335974"/>
    <lineage>
        <taxon>Bacteria</taxon>
        <taxon>Pseudomonadati</taxon>
        <taxon>Pseudomonadota</taxon>
        <taxon>Gammaproteobacteria</taxon>
        <taxon>Pseudomonadales</taxon>
        <taxon>Marinobacteraceae</taxon>
        <taxon>Marinobacter</taxon>
    </lineage>
</organism>
<evidence type="ECO:0000256" key="5">
    <source>
        <dbReference type="ARBA" id="ARBA00048772"/>
    </source>
</evidence>
<dbReference type="PRINTS" id="PR00102">
    <property type="entry name" value="OTCASE"/>
</dbReference>
<evidence type="ECO:0000313" key="10">
    <source>
        <dbReference type="Proteomes" id="UP001596055"/>
    </source>
</evidence>
<dbReference type="Proteomes" id="UP001596055">
    <property type="component" value="Unassembled WGS sequence"/>
</dbReference>